<evidence type="ECO:0000256" key="2">
    <source>
        <dbReference type="PROSITE-ProRule" id="PRU00169"/>
    </source>
</evidence>
<dbReference type="Proteomes" id="UP000295169">
    <property type="component" value="Unassembled WGS sequence"/>
</dbReference>
<keyword evidence="2" id="KW-0597">Phosphoprotein</keyword>
<dbReference type="Pfam" id="PF00486">
    <property type="entry name" value="Trans_reg_C"/>
    <property type="match status" value="1"/>
</dbReference>
<dbReference type="InterPro" id="IPR039420">
    <property type="entry name" value="WalR-like"/>
</dbReference>
<dbReference type="SMART" id="SM00448">
    <property type="entry name" value="REC"/>
    <property type="match status" value="1"/>
</dbReference>
<feature type="DNA-binding region" description="OmpR/PhoB-type" evidence="3">
    <location>
        <begin position="131"/>
        <end position="230"/>
    </location>
</feature>
<dbReference type="SUPFAM" id="SSF52172">
    <property type="entry name" value="CheY-like"/>
    <property type="match status" value="1"/>
</dbReference>
<dbReference type="PANTHER" id="PTHR48111">
    <property type="entry name" value="REGULATOR OF RPOS"/>
    <property type="match status" value="1"/>
</dbReference>
<dbReference type="PROSITE" id="PS51755">
    <property type="entry name" value="OMPR_PHOB"/>
    <property type="match status" value="1"/>
</dbReference>
<protein>
    <submittedName>
        <fullName evidence="6">Two-component system KDP operon response regulator KdpE</fullName>
    </submittedName>
</protein>
<dbReference type="SUPFAM" id="SSF46894">
    <property type="entry name" value="C-terminal effector domain of the bipartite response regulators"/>
    <property type="match status" value="1"/>
</dbReference>
<dbReference type="GO" id="GO:0000156">
    <property type="term" value="F:phosphorelay response regulator activity"/>
    <property type="evidence" value="ECO:0007669"/>
    <property type="project" value="TreeGrafter"/>
</dbReference>
<dbReference type="CDD" id="cd00383">
    <property type="entry name" value="trans_reg_C"/>
    <property type="match status" value="1"/>
</dbReference>
<dbReference type="GO" id="GO:0006355">
    <property type="term" value="P:regulation of DNA-templated transcription"/>
    <property type="evidence" value="ECO:0007669"/>
    <property type="project" value="InterPro"/>
</dbReference>
<proteinExistence type="predicted"/>
<sequence>MSETQTILLVEDDPQIRELVAATLEGEGYSIIEAGTAAQGAVEAGACKPDLLILDLGLPDRNGINFIRDYRIWSAVPILVLSARSQEISKVTALDAGADDYLTKPFGVSELLARVRALLRRSPSEEREQLEPIIEFGDCRIDCVHRAVTRAGEPLHLTDIQYRLLILLASNPGRVLTHRQLLLQIWGSHAVENNQYLRIYVGHLRQKIERIPAQPQHIITEIGVGYRFQP</sequence>
<dbReference type="PANTHER" id="PTHR48111:SF50">
    <property type="entry name" value="KDP OPERON TRANSCRIPTIONAL REGULATORY PROTEIN KDPE"/>
    <property type="match status" value="1"/>
</dbReference>
<evidence type="ECO:0000259" key="5">
    <source>
        <dbReference type="PROSITE" id="PS51755"/>
    </source>
</evidence>
<dbReference type="InterPro" id="IPR036388">
    <property type="entry name" value="WH-like_DNA-bd_sf"/>
</dbReference>
<dbReference type="Gene3D" id="1.10.10.10">
    <property type="entry name" value="Winged helix-like DNA-binding domain superfamily/Winged helix DNA-binding domain"/>
    <property type="match status" value="1"/>
</dbReference>
<evidence type="ECO:0000256" key="3">
    <source>
        <dbReference type="PROSITE-ProRule" id="PRU01091"/>
    </source>
</evidence>
<dbReference type="InterPro" id="IPR016032">
    <property type="entry name" value="Sig_transdc_resp-reg_C-effctor"/>
</dbReference>
<comment type="caution">
    <text evidence="6">The sequence shown here is derived from an EMBL/GenBank/DDBJ whole genome shotgun (WGS) entry which is preliminary data.</text>
</comment>
<dbReference type="InterPro" id="IPR011006">
    <property type="entry name" value="CheY-like_superfamily"/>
</dbReference>
<dbReference type="GO" id="GO:0005829">
    <property type="term" value="C:cytosol"/>
    <property type="evidence" value="ECO:0007669"/>
    <property type="project" value="TreeGrafter"/>
</dbReference>
<dbReference type="Gene3D" id="3.40.50.2300">
    <property type="match status" value="1"/>
</dbReference>
<dbReference type="EMBL" id="SMMU01000008">
    <property type="protein sequence ID" value="TCL32332.1"/>
    <property type="molecule type" value="Genomic_DNA"/>
</dbReference>
<gene>
    <name evidence="6" type="ORF">EV691_108103</name>
</gene>
<accession>A0A4V2Q7L2</accession>
<evidence type="ECO:0000256" key="1">
    <source>
        <dbReference type="ARBA" id="ARBA00023125"/>
    </source>
</evidence>
<evidence type="ECO:0000259" key="4">
    <source>
        <dbReference type="PROSITE" id="PS50110"/>
    </source>
</evidence>
<feature type="modified residue" description="4-aspartylphosphate" evidence="2">
    <location>
        <position position="55"/>
    </location>
</feature>
<dbReference type="GO" id="GO:0000976">
    <property type="term" value="F:transcription cis-regulatory region binding"/>
    <property type="evidence" value="ECO:0007669"/>
    <property type="project" value="TreeGrafter"/>
</dbReference>
<feature type="domain" description="OmpR/PhoB-type" evidence="5">
    <location>
        <begin position="131"/>
        <end position="230"/>
    </location>
</feature>
<dbReference type="Pfam" id="PF00072">
    <property type="entry name" value="Response_reg"/>
    <property type="match status" value="1"/>
</dbReference>
<feature type="domain" description="Response regulatory" evidence="4">
    <location>
        <begin position="6"/>
        <end position="119"/>
    </location>
</feature>
<name>A0A4V2Q7L2_9GAMM</name>
<dbReference type="RefSeq" id="WP_131302744.1">
    <property type="nucleotide sequence ID" value="NZ_JBHLST010000046.1"/>
</dbReference>
<dbReference type="PROSITE" id="PS50110">
    <property type="entry name" value="RESPONSE_REGULATORY"/>
    <property type="match status" value="1"/>
</dbReference>
<organism evidence="6 7">
    <name type="scientific">Azotobacter chroococcum</name>
    <dbReference type="NCBI Taxonomy" id="353"/>
    <lineage>
        <taxon>Bacteria</taxon>
        <taxon>Pseudomonadati</taxon>
        <taxon>Pseudomonadota</taxon>
        <taxon>Gammaproteobacteria</taxon>
        <taxon>Pseudomonadales</taxon>
        <taxon>Pseudomonadaceae</taxon>
        <taxon>Azotobacter</taxon>
    </lineage>
</organism>
<dbReference type="GO" id="GO:0032993">
    <property type="term" value="C:protein-DNA complex"/>
    <property type="evidence" value="ECO:0007669"/>
    <property type="project" value="TreeGrafter"/>
</dbReference>
<keyword evidence="1 3" id="KW-0238">DNA-binding</keyword>
<dbReference type="InterPro" id="IPR001789">
    <property type="entry name" value="Sig_transdc_resp-reg_receiver"/>
</dbReference>
<dbReference type="AlphaFoldDB" id="A0A4V2Q7L2"/>
<reference evidence="6 7" key="1">
    <citation type="submission" date="2019-03" db="EMBL/GenBank/DDBJ databases">
        <title>Genomic Encyclopedia of Type Strains, Phase IV (KMG-IV): sequencing the most valuable type-strain genomes for metagenomic binning, comparative biology and taxonomic classification.</title>
        <authorList>
            <person name="Goeker M."/>
        </authorList>
    </citation>
    <scope>NUCLEOTIDE SEQUENCE [LARGE SCALE GENOMIC DNA]</scope>
    <source>
        <strain evidence="6 7">DSM 2286</strain>
    </source>
</reference>
<dbReference type="Gene3D" id="6.10.250.690">
    <property type="match status" value="1"/>
</dbReference>
<evidence type="ECO:0000313" key="7">
    <source>
        <dbReference type="Proteomes" id="UP000295169"/>
    </source>
</evidence>
<evidence type="ECO:0000313" key="6">
    <source>
        <dbReference type="EMBL" id="TCL32332.1"/>
    </source>
</evidence>
<dbReference type="SMART" id="SM00862">
    <property type="entry name" value="Trans_reg_C"/>
    <property type="match status" value="1"/>
</dbReference>
<dbReference type="InterPro" id="IPR001867">
    <property type="entry name" value="OmpR/PhoB-type_DNA-bd"/>
</dbReference>
<dbReference type="CDD" id="cd17620">
    <property type="entry name" value="REC_OmpR_KdpE-like"/>
    <property type="match status" value="1"/>
</dbReference>